<proteinExistence type="predicted"/>
<gene>
    <name evidence="1" type="ORF">ACFOSX_07490</name>
</gene>
<keyword evidence="2" id="KW-1185">Reference proteome</keyword>
<organism evidence="1 2">
    <name type="scientific">Winogradskyella maritima</name>
    <dbReference type="NCBI Taxonomy" id="1517766"/>
    <lineage>
        <taxon>Bacteria</taxon>
        <taxon>Pseudomonadati</taxon>
        <taxon>Bacteroidota</taxon>
        <taxon>Flavobacteriia</taxon>
        <taxon>Flavobacteriales</taxon>
        <taxon>Flavobacteriaceae</taxon>
        <taxon>Winogradskyella</taxon>
    </lineage>
</organism>
<accession>A0ABV8AGG5</accession>
<evidence type="ECO:0000313" key="2">
    <source>
        <dbReference type="Proteomes" id="UP001595812"/>
    </source>
</evidence>
<comment type="caution">
    <text evidence="1">The sequence shown here is derived from an EMBL/GenBank/DDBJ whole genome shotgun (WGS) entry which is preliminary data.</text>
</comment>
<dbReference type="RefSeq" id="WP_386098663.1">
    <property type="nucleotide sequence ID" value="NZ_JBHSAT010000004.1"/>
</dbReference>
<name>A0ABV8AGG5_9FLAO</name>
<evidence type="ECO:0000313" key="1">
    <source>
        <dbReference type="EMBL" id="MFC3877073.1"/>
    </source>
</evidence>
<dbReference type="EMBL" id="JBHSAT010000004">
    <property type="protein sequence ID" value="MFC3877073.1"/>
    <property type="molecule type" value="Genomic_DNA"/>
</dbReference>
<sequence>MKSFKLSKHKKKWIITILIIFSLTLTTVVFAILNPSIFYTHKTEFGQYIIYHSSELEPEFQSRLNKVDYYIKKSEYFNSNLKFKLCLNDGSFYPRLMEILRGPAFGWGFHNIATFRGDFNFTKNEINLRGYKWNLEQLMAHELTHCLQFLKLGLFNSNPLGDHAHWKWEGYAEYISRKNVNQKPLQYYIDKYNIANINNPTSWHIELDDNTIAPKSYYEYWLFVRYCLDIKVMSYDQLLELDISTINLKDEMLNWYKNNYN</sequence>
<protein>
    <submittedName>
        <fullName evidence="1">Uncharacterized protein</fullName>
    </submittedName>
</protein>
<dbReference type="Proteomes" id="UP001595812">
    <property type="component" value="Unassembled WGS sequence"/>
</dbReference>
<reference evidence="2" key="1">
    <citation type="journal article" date="2019" name="Int. J. Syst. Evol. Microbiol.">
        <title>The Global Catalogue of Microorganisms (GCM) 10K type strain sequencing project: providing services to taxonomists for standard genome sequencing and annotation.</title>
        <authorList>
            <consortium name="The Broad Institute Genomics Platform"/>
            <consortium name="The Broad Institute Genome Sequencing Center for Infectious Disease"/>
            <person name="Wu L."/>
            <person name="Ma J."/>
        </authorList>
    </citation>
    <scope>NUCLEOTIDE SEQUENCE [LARGE SCALE GENOMIC DNA]</scope>
    <source>
        <strain evidence="2">CECT 8979</strain>
    </source>
</reference>